<dbReference type="PANTHER" id="PTHR46696:SF1">
    <property type="entry name" value="CYTOCHROME P450 YJIB-RELATED"/>
    <property type="match status" value="1"/>
</dbReference>
<dbReference type="PRINTS" id="PR00359">
    <property type="entry name" value="BP450"/>
</dbReference>
<gene>
    <name evidence="4" type="ORF">GCM10022419_091900</name>
</gene>
<dbReference type="CDD" id="cd11030">
    <property type="entry name" value="CYP105-like"/>
    <property type="match status" value="1"/>
</dbReference>
<feature type="region of interest" description="Disordered" evidence="3">
    <location>
        <begin position="65"/>
        <end position="84"/>
    </location>
</feature>
<organism evidence="4 5">
    <name type="scientific">Nonomuraea rosea</name>
    <dbReference type="NCBI Taxonomy" id="638574"/>
    <lineage>
        <taxon>Bacteria</taxon>
        <taxon>Bacillati</taxon>
        <taxon>Actinomycetota</taxon>
        <taxon>Actinomycetes</taxon>
        <taxon>Streptosporangiales</taxon>
        <taxon>Streptosporangiaceae</taxon>
        <taxon>Nonomuraea</taxon>
    </lineage>
</organism>
<comment type="similarity">
    <text evidence="1 2">Belongs to the cytochrome P450 family.</text>
</comment>
<keyword evidence="2" id="KW-0349">Heme</keyword>
<dbReference type="Proteomes" id="UP001500630">
    <property type="component" value="Unassembled WGS sequence"/>
</dbReference>
<keyword evidence="2" id="KW-0503">Monooxygenase</keyword>
<name>A0ABP6YYH5_9ACTN</name>
<comment type="caution">
    <text evidence="4">The sequence shown here is derived from an EMBL/GenBank/DDBJ whole genome shotgun (WGS) entry which is preliminary data.</text>
</comment>
<keyword evidence="2" id="KW-0479">Metal-binding</keyword>
<dbReference type="PANTHER" id="PTHR46696">
    <property type="entry name" value="P450, PUTATIVE (EUROFUNG)-RELATED"/>
    <property type="match status" value="1"/>
</dbReference>
<dbReference type="InterPro" id="IPR002397">
    <property type="entry name" value="Cyt_P450_B"/>
</dbReference>
<protein>
    <submittedName>
        <fullName evidence="4">Cytochrome P450</fullName>
    </submittedName>
</protein>
<sequence>MGTTMTTADSTETLQIARTCPYAPPEQHLRLLREQPVAEVTLPGGSNAWVATRYQDIRKVLSDPRFSADRRNPNAPKLNGEMGAGESPLPKMMLEMDPPEHGHARRAVIGEFTVRRMAALKPRIQQIVDEHLDAMLAGPNPVDLVQALALPVPSLVICELLGVPYEEHDFFQTHSAQLLNHTITAEERQHSALELVIYLDKLIKAKEENPTDDLLGRQVRKQRENGEVDHGGLLSLAFLLLIAGHETTANMISLGTYMLLQHPESLEALRADPDKTAGAVEELLRHFTIAEFAIMRVALEDVEFGDTVIPAGSGVLTLANAGNRDPEAFEDPEAFDIERDARSHLAFGFGPHQCLGQSLARVELEIVFSTLFRRIPSLRLAVPAEELAFKDEASVYGMHELPVTW</sequence>
<accession>A0ABP6YYH5</accession>
<dbReference type="InterPro" id="IPR017972">
    <property type="entry name" value="Cyt_P450_CS"/>
</dbReference>
<evidence type="ECO:0000256" key="3">
    <source>
        <dbReference type="SAM" id="MobiDB-lite"/>
    </source>
</evidence>
<keyword evidence="2" id="KW-0560">Oxidoreductase</keyword>
<keyword evidence="5" id="KW-1185">Reference proteome</keyword>
<dbReference type="PRINTS" id="PR00385">
    <property type="entry name" value="P450"/>
</dbReference>
<reference evidence="5" key="1">
    <citation type="journal article" date="2019" name="Int. J. Syst. Evol. Microbiol.">
        <title>The Global Catalogue of Microorganisms (GCM) 10K type strain sequencing project: providing services to taxonomists for standard genome sequencing and annotation.</title>
        <authorList>
            <consortium name="The Broad Institute Genomics Platform"/>
            <consortium name="The Broad Institute Genome Sequencing Center for Infectious Disease"/>
            <person name="Wu L."/>
            <person name="Ma J."/>
        </authorList>
    </citation>
    <scope>NUCLEOTIDE SEQUENCE [LARGE SCALE GENOMIC DNA]</scope>
    <source>
        <strain evidence="5">JCM 17326</strain>
    </source>
</reference>
<dbReference type="Pfam" id="PF00067">
    <property type="entry name" value="p450"/>
    <property type="match status" value="1"/>
</dbReference>
<evidence type="ECO:0000313" key="5">
    <source>
        <dbReference type="Proteomes" id="UP001500630"/>
    </source>
</evidence>
<proteinExistence type="inferred from homology"/>
<evidence type="ECO:0000256" key="1">
    <source>
        <dbReference type="ARBA" id="ARBA00010617"/>
    </source>
</evidence>
<keyword evidence="2" id="KW-0408">Iron</keyword>
<evidence type="ECO:0000313" key="4">
    <source>
        <dbReference type="EMBL" id="GAA3594348.1"/>
    </source>
</evidence>
<dbReference type="EMBL" id="BAABDQ010000029">
    <property type="protein sequence ID" value="GAA3594348.1"/>
    <property type="molecule type" value="Genomic_DNA"/>
</dbReference>
<dbReference type="SUPFAM" id="SSF48264">
    <property type="entry name" value="Cytochrome P450"/>
    <property type="match status" value="1"/>
</dbReference>
<dbReference type="InterPro" id="IPR036396">
    <property type="entry name" value="Cyt_P450_sf"/>
</dbReference>
<dbReference type="Gene3D" id="1.10.630.10">
    <property type="entry name" value="Cytochrome P450"/>
    <property type="match status" value="1"/>
</dbReference>
<evidence type="ECO:0000256" key="2">
    <source>
        <dbReference type="RuleBase" id="RU000461"/>
    </source>
</evidence>
<dbReference type="PROSITE" id="PS00086">
    <property type="entry name" value="CYTOCHROME_P450"/>
    <property type="match status" value="1"/>
</dbReference>
<dbReference type="InterPro" id="IPR001128">
    <property type="entry name" value="Cyt_P450"/>
</dbReference>